<keyword evidence="6" id="KW-0547">Nucleotide-binding</keyword>
<name>A0A1T4JQZ9_9LACT</name>
<keyword evidence="5" id="KW-0677">Repeat</keyword>
<dbReference type="PANTHER" id="PTHR43790">
    <property type="entry name" value="CARBOHYDRATE TRANSPORT ATP-BINDING PROTEIN MG119-RELATED"/>
    <property type="match status" value="1"/>
</dbReference>
<keyword evidence="2" id="KW-0813">Transport</keyword>
<keyword evidence="8" id="KW-1278">Translocase</keyword>
<evidence type="ECO:0000256" key="7">
    <source>
        <dbReference type="ARBA" id="ARBA00022840"/>
    </source>
</evidence>
<dbReference type="GO" id="GO:0005524">
    <property type="term" value="F:ATP binding"/>
    <property type="evidence" value="ECO:0007669"/>
    <property type="project" value="UniProtKB-KW"/>
</dbReference>
<keyword evidence="12" id="KW-1185">Reference proteome</keyword>
<accession>A0A1T4JQZ9</accession>
<dbReference type="PROSITE" id="PS50893">
    <property type="entry name" value="ABC_TRANSPORTER_2"/>
    <property type="match status" value="2"/>
</dbReference>
<dbReference type="GO" id="GO:0005886">
    <property type="term" value="C:plasma membrane"/>
    <property type="evidence" value="ECO:0007669"/>
    <property type="project" value="UniProtKB-SubCell"/>
</dbReference>
<dbReference type="CDD" id="cd03216">
    <property type="entry name" value="ABC_Carb_Monos_I"/>
    <property type="match status" value="1"/>
</dbReference>
<evidence type="ECO:0000313" key="11">
    <source>
        <dbReference type="EMBL" id="SJZ32606.1"/>
    </source>
</evidence>
<evidence type="ECO:0000256" key="1">
    <source>
        <dbReference type="ARBA" id="ARBA00004202"/>
    </source>
</evidence>
<comment type="subcellular location">
    <subcellularLocation>
        <location evidence="1">Cell membrane</location>
        <topology evidence="1">Peripheral membrane protein</topology>
    </subcellularLocation>
</comment>
<dbReference type="Proteomes" id="UP000189941">
    <property type="component" value="Unassembled WGS sequence"/>
</dbReference>
<dbReference type="SUPFAM" id="SSF52540">
    <property type="entry name" value="P-loop containing nucleoside triphosphate hydrolases"/>
    <property type="match status" value="2"/>
</dbReference>
<feature type="domain" description="ABC transporter" evidence="10">
    <location>
        <begin position="5"/>
        <end position="243"/>
    </location>
</feature>
<evidence type="ECO:0000313" key="12">
    <source>
        <dbReference type="Proteomes" id="UP000189941"/>
    </source>
</evidence>
<dbReference type="InterPro" id="IPR017871">
    <property type="entry name" value="ABC_transporter-like_CS"/>
</dbReference>
<keyword evidence="7 11" id="KW-0067">ATP-binding</keyword>
<dbReference type="STRING" id="1121925.SAMN02746011_00316"/>
<dbReference type="InterPro" id="IPR050107">
    <property type="entry name" value="ABC_carbohydrate_import_ATPase"/>
</dbReference>
<dbReference type="FunFam" id="3.40.50.300:FF:000127">
    <property type="entry name" value="Ribose import ATP-binding protein RbsA"/>
    <property type="match status" value="1"/>
</dbReference>
<dbReference type="AlphaFoldDB" id="A0A1T4JQZ9"/>
<keyword evidence="9" id="KW-0472">Membrane</keyword>
<dbReference type="OrthoDB" id="9771863at2"/>
<dbReference type="RefSeq" id="WP_078755173.1">
    <property type="nucleotide sequence ID" value="NZ_FUWO01000002.1"/>
</dbReference>
<reference evidence="12" key="1">
    <citation type="submission" date="2017-02" db="EMBL/GenBank/DDBJ databases">
        <authorList>
            <person name="Varghese N."/>
            <person name="Submissions S."/>
        </authorList>
    </citation>
    <scope>NUCLEOTIDE SEQUENCE [LARGE SCALE GENOMIC DNA]</scope>
    <source>
        <strain evidence="12">DSM 15739</strain>
    </source>
</reference>
<dbReference type="EMBL" id="FUWO01000002">
    <property type="protein sequence ID" value="SJZ32606.1"/>
    <property type="molecule type" value="Genomic_DNA"/>
</dbReference>
<evidence type="ECO:0000256" key="9">
    <source>
        <dbReference type="ARBA" id="ARBA00023136"/>
    </source>
</evidence>
<evidence type="ECO:0000256" key="3">
    <source>
        <dbReference type="ARBA" id="ARBA00022475"/>
    </source>
</evidence>
<dbReference type="PROSITE" id="PS00211">
    <property type="entry name" value="ABC_TRANSPORTER_1"/>
    <property type="match status" value="1"/>
</dbReference>
<dbReference type="InterPro" id="IPR003439">
    <property type="entry name" value="ABC_transporter-like_ATP-bd"/>
</dbReference>
<gene>
    <name evidence="11" type="ORF">SAMN02746011_00316</name>
</gene>
<feature type="domain" description="ABC transporter" evidence="10">
    <location>
        <begin position="253"/>
        <end position="489"/>
    </location>
</feature>
<dbReference type="Pfam" id="PF00005">
    <property type="entry name" value="ABC_tran"/>
    <property type="match status" value="2"/>
</dbReference>
<keyword evidence="4" id="KW-0762">Sugar transport</keyword>
<dbReference type="InterPro" id="IPR003593">
    <property type="entry name" value="AAA+_ATPase"/>
</dbReference>
<evidence type="ECO:0000256" key="6">
    <source>
        <dbReference type="ARBA" id="ARBA00022741"/>
    </source>
</evidence>
<organism evidence="11 12">
    <name type="scientific">Globicatella sulfidifaciens DSM 15739</name>
    <dbReference type="NCBI Taxonomy" id="1121925"/>
    <lineage>
        <taxon>Bacteria</taxon>
        <taxon>Bacillati</taxon>
        <taxon>Bacillota</taxon>
        <taxon>Bacilli</taxon>
        <taxon>Lactobacillales</taxon>
        <taxon>Aerococcaceae</taxon>
        <taxon>Globicatella</taxon>
    </lineage>
</organism>
<dbReference type="GO" id="GO:0016887">
    <property type="term" value="F:ATP hydrolysis activity"/>
    <property type="evidence" value="ECO:0007669"/>
    <property type="project" value="InterPro"/>
</dbReference>
<proteinExistence type="predicted"/>
<evidence type="ECO:0000256" key="5">
    <source>
        <dbReference type="ARBA" id="ARBA00022737"/>
    </source>
</evidence>
<keyword evidence="3" id="KW-1003">Cell membrane</keyword>
<dbReference type="PANTHER" id="PTHR43790:SF3">
    <property type="entry name" value="D-ALLOSE IMPORT ATP-BINDING PROTEIN ALSA-RELATED"/>
    <property type="match status" value="1"/>
</dbReference>
<evidence type="ECO:0000256" key="8">
    <source>
        <dbReference type="ARBA" id="ARBA00022967"/>
    </source>
</evidence>
<dbReference type="CDD" id="cd03215">
    <property type="entry name" value="ABC_Carb_Monos_II"/>
    <property type="match status" value="1"/>
</dbReference>
<evidence type="ECO:0000259" key="10">
    <source>
        <dbReference type="PROSITE" id="PS50893"/>
    </source>
</evidence>
<dbReference type="InterPro" id="IPR027417">
    <property type="entry name" value="P-loop_NTPase"/>
</dbReference>
<protein>
    <submittedName>
        <fullName evidence="11">Monosaccharide ABC transporter ATP-binding protein, CUT2 family (TC 3.A.1.2.-)</fullName>
    </submittedName>
</protein>
<evidence type="ECO:0000256" key="2">
    <source>
        <dbReference type="ARBA" id="ARBA00022448"/>
    </source>
</evidence>
<evidence type="ECO:0000256" key="4">
    <source>
        <dbReference type="ARBA" id="ARBA00022597"/>
    </source>
</evidence>
<sequence length="493" mass="54361">MTILFSMKDINKSFGPVKVLKNVQLEVEKGEIHALMGENGAGKSTLMNILGGVIQKDSGEILFGNQMIENHSPQIAKDLGIGFVHQEFNLAESLTVAENIYMGRLPYKNEKLGIVDYKKLNDNTEYYLNMLGVNIKPTDVVYKLSTASKQMIEIAKALSLNAKVIIFDEPTTSLSDKDVEVLFIIINALKQKGISSVYISHRMEEIHQLCDRITILRDGQYISTDNVKDLTDQEIIKKLVGRNLDNLYPERNVEVGEIALEVKNLSDTKGAVKNVSFNVRKGEVVGFAGLVGSGRTELMRLVFGADPVESGEIFVKGQKVNIKSPVEAINKGICLLTEDRKNQGVALGLSIKENINMTALKSNIINHKEVKKKVDELVENLQIKISSVDKPVSSLSGGNQQKVVLAKWLNTSNDIYIFDEPTKGIDIGAKSEIYAIINQLVADGKAVIIVSSEIPELLGTVDRIYVLNEGRLTGELSIEESTQEKIMELATLG</sequence>
<dbReference type="Gene3D" id="3.40.50.300">
    <property type="entry name" value="P-loop containing nucleotide triphosphate hydrolases"/>
    <property type="match status" value="2"/>
</dbReference>
<dbReference type="SMART" id="SM00382">
    <property type="entry name" value="AAA"/>
    <property type="match status" value="2"/>
</dbReference>